<dbReference type="AlphaFoldDB" id="A0ABC9W065"/>
<comment type="caution">
    <text evidence="2">The sequence shown here is derived from an EMBL/GenBank/DDBJ whole genome shotgun (WGS) entry which is preliminary data.</text>
</comment>
<dbReference type="Proteomes" id="UP001623348">
    <property type="component" value="Unassembled WGS sequence"/>
</dbReference>
<dbReference type="EMBL" id="BAAFJT010000001">
    <property type="protein sequence ID" value="GAB0179021.1"/>
    <property type="molecule type" value="Genomic_DNA"/>
</dbReference>
<reference evidence="2 3" key="1">
    <citation type="submission" date="2024-06" db="EMBL/GenBank/DDBJ databases">
        <title>The draft genome of Grus japonensis, version 3.</title>
        <authorList>
            <person name="Nabeshima K."/>
            <person name="Suzuki S."/>
            <person name="Onuma M."/>
        </authorList>
    </citation>
    <scope>NUCLEOTIDE SEQUENCE [LARGE SCALE GENOMIC DNA]</scope>
    <source>
        <strain evidence="2 3">451A</strain>
    </source>
</reference>
<gene>
    <name evidence="2" type="ORF">GRJ2_000367400</name>
</gene>
<proteinExistence type="predicted"/>
<evidence type="ECO:0000313" key="2">
    <source>
        <dbReference type="EMBL" id="GAB0179021.1"/>
    </source>
</evidence>
<sequence length="150" mass="17050">MAPDGMHPQVQREVAAVIVRPLSMIFEIFGRSAQRLEKSKYHSDLQERQEGGPRELLTGQPHLDPLEGDGTILENISRHLKDKKIIRSSQYGFTKGKSYLTNLITFYGEMAGLVDEGRAVYIVYLDFSKAFDTVSHKIHIEKLLNYGLDE</sequence>
<evidence type="ECO:0000256" key="1">
    <source>
        <dbReference type="SAM" id="MobiDB-lite"/>
    </source>
</evidence>
<feature type="region of interest" description="Disordered" evidence="1">
    <location>
        <begin position="40"/>
        <end position="64"/>
    </location>
</feature>
<organism evidence="2 3">
    <name type="scientific">Grus japonensis</name>
    <name type="common">Japanese crane</name>
    <name type="synonym">Red-crowned crane</name>
    <dbReference type="NCBI Taxonomy" id="30415"/>
    <lineage>
        <taxon>Eukaryota</taxon>
        <taxon>Metazoa</taxon>
        <taxon>Chordata</taxon>
        <taxon>Craniata</taxon>
        <taxon>Vertebrata</taxon>
        <taxon>Euteleostomi</taxon>
        <taxon>Archelosauria</taxon>
        <taxon>Archosauria</taxon>
        <taxon>Dinosauria</taxon>
        <taxon>Saurischia</taxon>
        <taxon>Theropoda</taxon>
        <taxon>Coelurosauria</taxon>
        <taxon>Aves</taxon>
        <taxon>Neognathae</taxon>
        <taxon>Neoaves</taxon>
        <taxon>Gruiformes</taxon>
        <taxon>Gruidae</taxon>
        <taxon>Grus</taxon>
    </lineage>
</organism>
<name>A0ABC9W065_GRUJA</name>
<protein>
    <submittedName>
        <fullName evidence="2">Mitochondrial enolase superfamily member 1</fullName>
    </submittedName>
</protein>
<feature type="compositionally biased region" description="Basic and acidic residues" evidence="1">
    <location>
        <begin position="40"/>
        <end position="53"/>
    </location>
</feature>
<keyword evidence="3" id="KW-1185">Reference proteome</keyword>
<dbReference type="PANTHER" id="PTHR33332">
    <property type="entry name" value="REVERSE TRANSCRIPTASE DOMAIN-CONTAINING PROTEIN"/>
    <property type="match status" value="1"/>
</dbReference>
<evidence type="ECO:0000313" key="3">
    <source>
        <dbReference type="Proteomes" id="UP001623348"/>
    </source>
</evidence>
<accession>A0ABC9W065</accession>